<feature type="domain" description="Xylose isomerase-like TIM barrel" evidence="2">
    <location>
        <begin position="15"/>
        <end position="251"/>
    </location>
</feature>
<dbReference type="PANTHER" id="PTHR43489:SF7">
    <property type="entry name" value="3-DEHYDRO-D-GULOSIDE 4-EPIMERASE-RELATED"/>
    <property type="match status" value="1"/>
</dbReference>
<proteinExistence type="predicted"/>
<dbReference type="EMBL" id="JBHLUX010000090">
    <property type="protein sequence ID" value="MFC0473020.1"/>
    <property type="molecule type" value="Genomic_DNA"/>
</dbReference>
<accession>A0ABV6KJE1</accession>
<name>A0ABV6KJE1_9BACI</name>
<dbReference type="InterPro" id="IPR036237">
    <property type="entry name" value="Xyl_isomerase-like_sf"/>
</dbReference>
<dbReference type="InterPro" id="IPR050417">
    <property type="entry name" value="Sugar_Epim/Isomerase"/>
</dbReference>
<keyword evidence="1 3" id="KW-0413">Isomerase</keyword>
<evidence type="ECO:0000313" key="4">
    <source>
        <dbReference type="Proteomes" id="UP001589838"/>
    </source>
</evidence>
<evidence type="ECO:0000256" key="1">
    <source>
        <dbReference type="ARBA" id="ARBA00023235"/>
    </source>
</evidence>
<dbReference type="Proteomes" id="UP001589838">
    <property type="component" value="Unassembled WGS sequence"/>
</dbReference>
<dbReference type="GO" id="GO:0016853">
    <property type="term" value="F:isomerase activity"/>
    <property type="evidence" value="ECO:0007669"/>
    <property type="project" value="UniProtKB-KW"/>
</dbReference>
<dbReference type="SUPFAM" id="SSF51658">
    <property type="entry name" value="Xylose isomerase-like"/>
    <property type="match status" value="1"/>
</dbReference>
<protein>
    <submittedName>
        <fullName evidence="3">Sugar phosphate isomerase/epimerase family protein</fullName>
    </submittedName>
</protein>
<evidence type="ECO:0000313" key="3">
    <source>
        <dbReference type="EMBL" id="MFC0473020.1"/>
    </source>
</evidence>
<dbReference type="PANTHER" id="PTHR43489">
    <property type="entry name" value="ISOMERASE"/>
    <property type="match status" value="1"/>
</dbReference>
<reference evidence="3 4" key="1">
    <citation type="submission" date="2024-09" db="EMBL/GenBank/DDBJ databases">
        <authorList>
            <person name="Sun Q."/>
            <person name="Mori K."/>
        </authorList>
    </citation>
    <scope>NUCLEOTIDE SEQUENCE [LARGE SCALE GENOMIC DNA]</scope>
    <source>
        <strain evidence="3 4">NCAIM B.02610</strain>
    </source>
</reference>
<dbReference type="Pfam" id="PF01261">
    <property type="entry name" value="AP_endonuc_2"/>
    <property type="match status" value="1"/>
</dbReference>
<gene>
    <name evidence="3" type="ORF">ACFFHM_21630</name>
</gene>
<dbReference type="RefSeq" id="WP_335961196.1">
    <property type="nucleotide sequence ID" value="NZ_JAXBLX010000015.1"/>
</dbReference>
<dbReference type="InterPro" id="IPR013022">
    <property type="entry name" value="Xyl_isomerase-like_TIM-brl"/>
</dbReference>
<keyword evidence="4" id="KW-1185">Reference proteome</keyword>
<comment type="caution">
    <text evidence="3">The sequence shown here is derived from an EMBL/GenBank/DDBJ whole genome shotgun (WGS) entry which is preliminary data.</text>
</comment>
<evidence type="ECO:0000259" key="2">
    <source>
        <dbReference type="Pfam" id="PF01261"/>
    </source>
</evidence>
<dbReference type="Gene3D" id="3.20.20.150">
    <property type="entry name" value="Divalent-metal-dependent TIM barrel enzymes"/>
    <property type="match status" value="1"/>
</dbReference>
<sequence>MRLGCCASIDQANVVHAAGFDFIECTVVSLIPERSEEDFAEVLKKYQESPIPVEVCNVFLPGDLKVVGESVDLGRINRYLKTSLARVKQIGADTIVFGSGGARTIPEGFSREKAEEQIFTFLDLAADYAEPLGLTIVIEPLNTKESNILNSVPEAVEFARKINRKSIQVLADFYHMDEEKEPLTNIVTMKEYVKHIHVADTGRLAPGSGQYPYQDFTDCLMRANYNGRVSIECGWHDFEDEAARAREYLESCFSIR</sequence>
<organism evidence="3 4">
    <name type="scientific">Halalkalibacter kiskunsagensis</name>
    <dbReference type="NCBI Taxonomy" id="1548599"/>
    <lineage>
        <taxon>Bacteria</taxon>
        <taxon>Bacillati</taxon>
        <taxon>Bacillota</taxon>
        <taxon>Bacilli</taxon>
        <taxon>Bacillales</taxon>
        <taxon>Bacillaceae</taxon>
        <taxon>Halalkalibacter</taxon>
    </lineage>
</organism>